<evidence type="ECO:0000313" key="4">
    <source>
        <dbReference type="Proteomes" id="UP000297914"/>
    </source>
</evidence>
<keyword evidence="3" id="KW-1185">Reference proteome</keyword>
<proteinExistence type="predicted"/>
<gene>
    <name evidence="1" type="ORF">DRM93_14195</name>
    <name evidence="2" type="ORF">DRM94_14195</name>
</gene>
<reference evidence="2 4" key="1">
    <citation type="submission" date="2018-06" db="EMBL/GenBank/DDBJ databases">
        <title>Occurrence of a novel blaKPC-2- and qnrS2- harbouring IncP6 plasmid from Aeromonas taiwanensis isolates recovered from the river sediments.</title>
        <authorList>
            <person name="Zheng B."/>
            <person name="Yu X."/>
            <person name="Xiao Y."/>
        </authorList>
    </citation>
    <scope>NUCLEOTIDE SEQUENCE [LARGE SCALE GENOMIC DNA]</scope>
    <source>
        <strain evidence="1 3">1713</strain>
        <strain evidence="2 4">198</strain>
    </source>
</reference>
<comment type="caution">
    <text evidence="2">The sequence shown here is derived from an EMBL/GenBank/DDBJ whole genome shotgun (WGS) entry which is preliminary data.</text>
</comment>
<dbReference type="EMBL" id="QORK01000031">
    <property type="protein sequence ID" value="TFF77999.1"/>
    <property type="molecule type" value="Genomic_DNA"/>
</dbReference>
<name>A0A5F0K8H6_9GAMM</name>
<evidence type="ECO:0000313" key="2">
    <source>
        <dbReference type="EMBL" id="TFF77999.1"/>
    </source>
</evidence>
<evidence type="ECO:0000313" key="1">
    <source>
        <dbReference type="EMBL" id="TFF73843.1"/>
    </source>
</evidence>
<protein>
    <submittedName>
        <fullName evidence="2">Uncharacterized protein</fullName>
    </submittedName>
</protein>
<organism evidence="2 4">
    <name type="scientific">Aeromonas taiwanensis</name>
    <dbReference type="NCBI Taxonomy" id="633417"/>
    <lineage>
        <taxon>Bacteria</taxon>
        <taxon>Pseudomonadati</taxon>
        <taxon>Pseudomonadota</taxon>
        <taxon>Gammaproteobacteria</taxon>
        <taxon>Aeromonadales</taxon>
        <taxon>Aeromonadaceae</taxon>
        <taxon>Aeromonas</taxon>
    </lineage>
</organism>
<accession>A0A5F0K8H6</accession>
<dbReference type="AlphaFoldDB" id="A0A5F0K8H6"/>
<sequence>METTAEKSEEKGAIYRMKIRQFHPCAAQSLIWLKTRLPTLFPGCGTPDPQSARRYHVVKDNFCLMAYAEIKSAAHLVIGANRDG</sequence>
<evidence type="ECO:0000313" key="3">
    <source>
        <dbReference type="Proteomes" id="UP000297720"/>
    </source>
</evidence>
<dbReference type="EMBL" id="QORL01000031">
    <property type="protein sequence ID" value="TFF73843.1"/>
    <property type="molecule type" value="Genomic_DNA"/>
</dbReference>
<dbReference type="Proteomes" id="UP000297914">
    <property type="component" value="Unassembled WGS sequence"/>
</dbReference>
<dbReference type="Proteomes" id="UP000297720">
    <property type="component" value="Unassembled WGS sequence"/>
</dbReference>